<comment type="caution">
    <text evidence="1">The sequence shown here is derived from an EMBL/GenBank/DDBJ whole genome shotgun (WGS) entry which is preliminary data.</text>
</comment>
<dbReference type="InterPro" id="IPR011042">
    <property type="entry name" value="6-blade_b-propeller_TolB-like"/>
</dbReference>
<evidence type="ECO:0000313" key="2">
    <source>
        <dbReference type="Proteomes" id="UP000295724"/>
    </source>
</evidence>
<organism evidence="1 2">
    <name type="scientific">Marinicella litoralis</name>
    <dbReference type="NCBI Taxonomy" id="644220"/>
    <lineage>
        <taxon>Bacteria</taxon>
        <taxon>Pseudomonadati</taxon>
        <taxon>Pseudomonadota</taxon>
        <taxon>Gammaproteobacteria</taxon>
        <taxon>Lysobacterales</taxon>
        <taxon>Marinicellaceae</taxon>
        <taxon>Marinicella</taxon>
    </lineage>
</organism>
<reference evidence="1 2" key="1">
    <citation type="submission" date="2019-03" db="EMBL/GenBank/DDBJ databases">
        <title>Genomic Encyclopedia of Type Strains, Phase IV (KMG-IV): sequencing the most valuable type-strain genomes for metagenomic binning, comparative biology and taxonomic classification.</title>
        <authorList>
            <person name="Goeker M."/>
        </authorList>
    </citation>
    <scope>NUCLEOTIDE SEQUENCE [LARGE SCALE GENOMIC DNA]</scope>
    <source>
        <strain evidence="1 2">DSM 25488</strain>
    </source>
</reference>
<gene>
    <name evidence="1" type="ORF">C8D91_1135</name>
</gene>
<dbReference type="EMBL" id="SNZB01000002">
    <property type="protein sequence ID" value="TDR22643.1"/>
    <property type="molecule type" value="Genomic_DNA"/>
</dbReference>
<dbReference type="OrthoDB" id="2806980at2"/>
<evidence type="ECO:0000313" key="1">
    <source>
        <dbReference type="EMBL" id="TDR22643.1"/>
    </source>
</evidence>
<name>A0A4R6XY46_9GAMM</name>
<evidence type="ECO:0008006" key="3">
    <source>
        <dbReference type="Google" id="ProtNLM"/>
    </source>
</evidence>
<keyword evidence="2" id="KW-1185">Reference proteome</keyword>
<dbReference type="SUPFAM" id="SSF101898">
    <property type="entry name" value="NHL repeat"/>
    <property type="match status" value="1"/>
</dbReference>
<dbReference type="AlphaFoldDB" id="A0A4R6XY46"/>
<dbReference type="RefSeq" id="WP_133566467.1">
    <property type="nucleotide sequence ID" value="NZ_NIHB01000002.1"/>
</dbReference>
<protein>
    <recommendedName>
        <fullName evidence="3">NHL repeat-containing protein</fullName>
    </recommendedName>
</protein>
<dbReference type="Gene3D" id="2.120.10.30">
    <property type="entry name" value="TolB, C-terminal domain"/>
    <property type="match status" value="2"/>
</dbReference>
<proteinExistence type="predicted"/>
<accession>A0A4R6XY46</accession>
<dbReference type="Proteomes" id="UP000295724">
    <property type="component" value="Unassembled WGS sequence"/>
</dbReference>
<sequence>MKNIRLILTLIITSPFVDAQDLGNPNCDSLLLVSSWFNDNVKIFDGCDGQYIRDLAENGVLDGPQSIFQDPNGDVIVVSESNHKLIKFDQATLSTATTVVASDLMDNPITVVKKDDNHVYLGSYSGNNIIELNTQTWQAVRTVLPVNNGQIQGIDIGMAMGPDGQLYVPGYDSDNVLKVNPMNGSTSQFISSGANGLNQPRSILFLNDRILVTAWGNLAVYSYSLNGQFQGEVISGLPGPAGMMQDGPDHILLTSDTLNTVRRYQLSDFSFETLVANRSGGLAGATFVYRLQKQTNVAEVTGMRQAFLTGLGTIDGNQLTVSSFATTGGAFGLDFNPDDVNNVFWGTMTFEFSSCHTAQMTYDSVLAINGVAFGSGGYQVGRLAMNASGQACESQGYELMNEASFMGGTFYGGELFDGEGFTIDYLNEGQAIVTWYTYLPTEGTCLPTEGC</sequence>